<organism evidence="2 3">
    <name type="scientific">Eumeta variegata</name>
    <name type="common">Bagworm moth</name>
    <name type="synonym">Eumeta japonica</name>
    <dbReference type="NCBI Taxonomy" id="151549"/>
    <lineage>
        <taxon>Eukaryota</taxon>
        <taxon>Metazoa</taxon>
        <taxon>Ecdysozoa</taxon>
        <taxon>Arthropoda</taxon>
        <taxon>Hexapoda</taxon>
        <taxon>Insecta</taxon>
        <taxon>Pterygota</taxon>
        <taxon>Neoptera</taxon>
        <taxon>Endopterygota</taxon>
        <taxon>Lepidoptera</taxon>
        <taxon>Glossata</taxon>
        <taxon>Ditrysia</taxon>
        <taxon>Tineoidea</taxon>
        <taxon>Psychidae</taxon>
        <taxon>Oiketicinae</taxon>
        <taxon>Eumeta</taxon>
    </lineage>
</organism>
<dbReference type="EMBL" id="BGZK01001468">
    <property type="protein sequence ID" value="GBP80577.1"/>
    <property type="molecule type" value="Genomic_DNA"/>
</dbReference>
<comment type="caution">
    <text evidence="2">The sequence shown here is derived from an EMBL/GenBank/DDBJ whole genome shotgun (WGS) entry which is preliminary data.</text>
</comment>
<evidence type="ECO:0000313" key="2">
    <source>
        <dbReference type="EMBL" id="GBP80577.1"/>
    </source>
</evidence>
<evidence type="ECO:0000313" key="3">
    <source>
        <dbReference type="Proteomes" id="UP000299102"/>
    </source>
</evidence>
<sequence>MTDAAEISRPQRNGPPRAYAPPPNELTDIHLSVVSKFTRRRPRRQQVVLREIGRQQ</sequence>
<reference evidence="2 3" key="1">
    <citation type="journal article" date="2019" name="Commun. Biol.">
        <title>The bagworm genome reveals a unique fibroin gene that provides high tensile strength.</title>
        <authorList>
            <person name="Kono N."/>
            <person name="Nakamura H."/>
            <person name="Ohtoshi R."/>
            <person name="Tomita M."/>
            <person name="Numata K."/>
            <person name="Arakawa K."/>
        </authorList>
    </citation>
    <scope>NUCLEOTIDE SEQUENCE [LARGE SCALE GENOMIC DNA]</scope>
</reference>
<proteinExistence type="predicted"/>
<keyword evidence="3" id="KW-1185">Reference proteome</keyword>
<name>A0A4C1Z1U8_EUMVA</name>
<dbReference type="Proteomes" id="UP000299102">
    <property type="component" value="Unassembled WGS sequence"/>
</dbReference>
<feature type="region of interest" description="Disordered" evidence="1">
    <location>
        <begin position="1"/>
        <end position="26"/>
    </location>
</feature>
<dbReference type="AlphaFoldDB" id="A0A4C1Z1U8"/>
<gene>
    <name evidence="2" type="ORF">EVAR_37681_1</name>
</gene>
<feature type="non-terminal residue" evidence="2">
    <location>
        <position position="56"/>
    </location>
</feature>
<protein>
    <submittedName>
        <fullName evidence="2">Uncharacterized protein</fullName>
    </submittedName>
</protein>
<evidence type="ECO:0000256" key="1">
    <source>
        <dbReference type="SAM" id="MobiDB-lite"/>
    </source>
</evidence>
<accession>A0A4C1Z1U8</accession>